<proteinExistence type="predicted"/>
<keyword evidence="1" id="KW-0472">Membrane</keyword>
<feature type="transmembrane region" description="Helical" evidence="1">
    <location>
        <begin position="63"/>
        <end position="83"/>
    </location>
</feature>
<feature type="transmembrane region" description="Helical" evidence="1">
    <location>
        <begin position="95"/>
        <end position="114"/>
    </location>
</feature>
<sequence>MPLPLFVLIAWVTIIIFSIVPKKLDLIENIIMFFSVSIIEINISTIATLNLGLIENSKDPKMFISLLINRNITIPLWILIFINLTNALESNFKKISIEAITLFILVFVKLLALWTGVKVYTGWNSYYDVISLLGLMIFSTFFAKMLKKLE</sequence>
<feature type="transmembrane region" description="Helical" evidence="1">
    <location>
        <begin position="31"/>
        <end position="51"/>
    </location>
</feature>
<reference evidence="2 3" key="1">
    <citation type="submission" date="2019-12" db="EMBL/GenBank/DDBJ databases">
        <title>Genome sequenceing of Clostridium bovifaecis.</title>
        <authorList>
            <person name="Yao Y."/>
        </authorList>
    </citation>
    <scope>NUCLEOTIDE SEQUENCE [LARGE SCALE GENOMIC DNA]</scope>
    <source>
        <strain evidence="2 3">BXX</strain>
    </source>
</reference>
<dbReference type="EMBL" id="CP046522">
    <property type="protein sequence ID" value="QGU95351.1"/>
    <property type="molecule type" value="Genomic_DNA"/>
</dbReference>
<keyword evidence="1" id="KW-1133">Transmembrane helix</keyword>
<organism evidence="2 3">
    <name type="scientific">Clostridium bovifaecis</name>
    <dbReference type="NCBI Taxonomy" id="2184719"/>
    <lineage>
        <taxon>Bacteria</taxon>
        <taxon>Bacillati</taxon>
        <taxon>Bacillota</taxon>
        <taxon>Clostridia</taxon>
        <taxon>Eubacteriales</taxon>
        <taxon>Clostridiaceae</taxon>
        <taxon>Clostridium</taxon>
    </lineage>
</organism>
<evidence type="ECO:0000256" key="1">
    <source>
        <dbReference type="SAM" id="Phobius"/>
    </source>
</evidence>
<feature type="transmembrane region" description="Helical" evidence="1">
    <location>
        <begin position="126"/>
        <end position="146"/>
    </location>
</feature>
<keyword evidence="3" id="KW-1185">Reference proteome</keyword>
<protein>
    <submittedName>
        <fullName evidence="2">Uncharacterized protein</fullName>
    </submittedName>
</protein>
<feature type="transmembrane region" description="Helical" evidence="1">
    <location>
        <begin position="6"/>
        <end position="24"/>
    </location>
</feature>
<dbReference type="Proteomes" id="UP000422764">
    <property type="component" value="Chromosome"/>
</dbReference>
<gene>
    <name evidence="2" type="ORF">GOM49_09855</name>
</gene>
<keyword evidence="1" id="KW-0812">Transmembrane</keyword>
<accession>A0A6I6EYI6</accession>
<evidence type="ECO:0000313" key="2">
    <source>
        <dbReference type="EMBL" id="QGU95351.1"/>
    </source>
</evidence>
<name>A0A6I6EYI6_9CLOT</name>
<evidence type="ECO:0000313" key="3">
    <source>
        <dbReference type="Proteomes" id="UP000422764"/>
    </source>
</evidence>
<dbReference type="AlphaFoldDB" id="A0A6I6EYI6"/>